<gene>
    <name evidence="2" type="primary">NCAS0E01460</name>
    <name evidence="2" type="ordered locus">NCAS_0E01460</name>
</gene>
<dbReference type="Proteomes" id="UP000001640">
    <property type="component" value="Chromosome 5"/>
</dbReference>
<keyword evidence="3" id="KW-1185">Reference proteome</keyword>
<reference evidence="2 3" key="1">
    <citation type="journal article" date="2011" name="Proc. Natl. Acad. Sci. U.S.A.">
        <title>Evolutionary erosion of yeast sex chromosomes by mating-type switching accidents.</title>
        <authorList>
            <person name="Gordon J.L."/>
            <person name="Armisen D."/>
            <person name="Proux-Wera E."/>
            <person name="Oheigeartaigh S.S."/>
            <person name="Byrne K.P."/>
            <person name="Wolfe K.H."/>
        </authorList>
    </citation>
    <scope>NUCLEOTIDE SEQUENCE [LARGE SCALE GENOMIC DNA]</scope>
    <source>
        <strain evidence="3">ATCC 76901 / BCRC 22586 / CBS 4309 / NBRC 1992 / NRRL Y-12630</strain>
    </source>
</reference>
<proteinExistence type="predicted"/>
<accession>G0VFF0</accession>
<dbReference type="RefSeq" id="XP_003676576.1">
    <property type="nucleotide sequence ID" value="XM_003676528.1"/>
</dbReference>
<protein>
    <submittedName>
        <fullName evidence="2">Uncharacterized protein</fullName>
    </submittedName>
</protein>
<keyword evidence="1" id="KW-0812">Transmembrane</keyword>
<dbReference type="AlphaFoldDB" id="G0VFF0"/>
<feature type="transmembrane region" description="Helical" evidence="1">
    <location>
        <begin position="36"/>
        <end position="57"/>
    </location>
</feature>
<name>G0VFF0_NAUCA</name>
<dbReference type="EMBL" id="HE576756">
    <property type="protein sequence ID" value="CCC70216.1"/>
    <property type="molecule type" value="Genomic_DNA"/>
</dbReference>
<sequence length="239" mass="26574">MAALPTVTSSVSYDLGNYTTNGTNSTDSFCQGPGKSFISCWLLMMLVIVVLIGESIFHDDTSTVTKGRSNDIEEQVGSCSTQNCNSEYVERFEMHSLENLSYNEDEDGDLSTVPPYTERRDNEDLGYVDGNGVYYVRYDAYLDEFIRLSGIGLEEEVSGELAVTLNNVEPVRNSENDKFSLSYDEEVKALSTMLNDSQEEESNIFPIQAETGRIEDLGSSYEMLSEDMATATPVVDYSD</sequence>
<keyword evidence="1" id="KW-1133">Transmembrane helix</keyword>
<organism evidence="2 3">
    <name type="scientific">Naumovozyma castellii</name>
    <name type="common">Yeast</name>
    <name type="synonym">Saccharomyces castellii</name>
    <dbReference type="NCBI Taxonomy" id="27288"/>
    <lineage>
        <taxon>Eukaryota</taxon>
        <taxon>Fungi</taxon>
        <taxon>Dikarya</taxon>
        <taxon>Ascomycota</taxon>
        <taxon>Saccharomycotina</taxon>
        <taxon>Saccharomycetes</taxon>
        <taxon>Saccharomycetales</taxon>
        <taxon>Saccharomycetaceae</taxon>
        <taxon>Naumovozyma</taxon>
    </lineage>
</organism>
<evidence type="ECO:0000256" key="1">
    <source>
        <dbReference type="SAM" id="Phobius"/>
    </source>
</evidence>
<dbReference type="GeneID" id="96903848"/>
<reference key="2">
    <citation type="submission" date="2011-08" db="EMBL/GenBank/DDBJ databases">
        <title>Genome sequence of Naumovozyma castellii.</title>
        <authorList>
            <person name="Gordon J.L."/>
            <person name="Armisen D."/>
            <person name="Proux-Wera E."/>
            <person name="OhEigeartaigh S.S."/>
            <person name="Byrne K.P."/>
            <person name="Wolfe K.H."/>
        </authorList>
    </citation>
    <scope>NUCLEOTIDE SEQUENCE</scope>
    <source>
        <strain>Type strain:CBS 4309</strain>
    </source>
</reference>
<evidence type="ECO:0000313" key="2">
    <source>
        <dbReference type="EMBL" id="CCC70216.1"/>
    </source>
</evidence>
<dbReference type="HOGENOM" id="CLU_1161421_0_0_1"/>
<dbReference type="InParanoid" id="G0VFF0"/>
<dbReference type="KEGG" id="ncs:NCAS_0E01460"/>
<evidence type="ECO:0000313" key="3">
    <source>
        <dbReference type="Proteomes" id="UP000001640"/>
    </source>
</evidence>
<keyword evidence="1" id="KW-0472">Membrane</keyword>